<dbReference type="InterPro" id="IPR000565">
    <property type="entry name" value="Topo_IIA_B"/>
</dbReference>
<keyword evidence="9 13" id="KW-0799">Topoisomerase</keyword>
<name>A0A9Q0S492_9DIPT</name>
<dbReference type="NCBIfam" id="TIGR01059">
    <property type="entry name" value="gyrB"/>
    <property type="match status" value="1"/>
</dbReference>
<evidence type="ECO:0000256" key="2">
    <source>
        <dbReference type="ARBA" id="ARBA00001946"/>
    </source>
</evidence>
<protein>
    <recommendedName>
        <fullName evidence="13">DNA gyrase subunit B</fullName>
        <ecNumber evidence="13">5.6.2.2</ecNumber>
    </recommendedName>
</protein>
<dbReference type="Pfam" id="PF01751">
    <property type="entry name" value="Toprim"/>
    <property type="match status" value="1"/>
</dbReference>
<dbReference type="NCBIfam" id="NF011501">
    <property type="entry name" value="PRK14939.1"/>
    <property type="match status" value="1"/>
</dbReference>
<dbReference type="Pfam" id="PF02518">
    <property type="entry name" value="HATPase_c"/>
    <property type="match status" value="1"/>
</dbReference>
<comment type="function">
    <text evidence="13">A type II topoisomerase that negatively supercoils closed circular double-stranded DNA in an ATP-dependent manner.</text>
</comment>
<evidence type="ECO:0000256" key="10">
    <source>
        <dbReference type="ARBA" id="ARBA00023125"/>
    </source>
</evidence>
<dbReference type="PROSITE" id="PS00177">
    <property type="entry name" value="TOPOISOMERASE_II"/>
    <property type="match status" value="1"/>
</dbReference>
<feature type="domain" description="Toprim" evidence="14">
    <location>
        <begin position="433"/>
        <end position="547"/>
    </location>
</feature>
<keyword evidence="16" id="KW-1185">Reference proteome</keyword>
<dbReference type="SMART" id="SM00387">
    <property type="entry name" value="HATPase_c"/>
    <property type="match status" value="1"/>
</dbReference>
<dbReference type="GO" id="GO:0005524">
    <property type="term" value="F:ATP binding"/>
    <property type="evidence" value="ECO:0007669"/>
    <property type="project" value="UniProtKB-UniRule"/>
</dbReference>
<dbReference type="InterPro" id="IPR013506">
    <property type="entry name" value="Topo_IIA_bsu_dom2"/>
</dbReference>
<dbReference type="SUPFAM" id="SSF54211">
    <property type="entry name" value="Ribosomal protein S5 domain 2-like"/>
    <property type="match status" value="1"/>
</dbReference>
<dbReference type="CDD" id="cd00822">
    <property type="entry name" value="TopoII_Trans_DNA_gyrase"/>
    <property type="match status" value="1"/>
</dbReference>
<dbReference type="CDD" id="cd16928">
    <property type="entry name" value="HATPase_GyrB-like"/>
    <property type="match status" value="1"/>
</dbReference>
<keyword evidence="6 13" id="KW-0547">Nucleotide-binding</keyword>
<evidence type="ECO:0000256" key="11">
    <source>
        <dbReference type="ARBA" id="ARBA00023235"/>
    </source>
</evidence>
<keyword evidence="11 13" id="KW-0413">Isomerase</keyword>
<sequence>MLDSQQQPISEISEIEYGAESIKVLKGLEAVKKRPGMYIGDTDDGSGLHHMIYEVVDNAIDETLAGHCDLVEVILNLNGSVTIRDNGRGIPVDLHEEEGISAAEVIMTQLHAGGKFDQNSYKISGGLHGVGVSVVNALSEWLELRIWRTNKEYFIKFRDGVAEAPLTFQGESVGKKGTEITFFPSITTFSTIEFNFATIEHRLKELAFLNSGVKILLQDHRFSEWQEIELCFSGGIEAYVKYVDRAKTALHSCITINTHNPESDITLELAMNWNDSYHENILCFTNNIRQRDGGTHLVAFKSALTRAITAYIENIGYSKKTKINFTGDDVREGLSCILSVKVPDPKFSSQTKDKLVSSEVRPVVENAVYTKVLEWLEEHPTEAKIIINKIIEAAGAREAAKRARELTRRKTALEVSNLPGKLADCQERDPARSELFIVEGDSAGGTAKQGRDRKFQAILPLRGKILNIERARFDKMLNSDQIGTLITALGTSIGEDFSLEKLRYHKIIIMTDADVDGSHIRTLLLTFFYRHMRKLIDNGYLYIAQPPLYKVRKGNNELYLKNESALQSYLISATLKDAIVTLSDGRQIKDNELEEVTNNITKFITFLDQVSKKFNRQLSECLAIRGLLGNQLFEENRKEHIRQALNILNLGNITPDKTEWQFVVNDNDIEFFRFVRGLKESKTLLKEQLESPEFIGLAKTFTSIETIFARPALLSMKNQEYNIIFPSDMLDFILENGKKGITVQRFKGLGEMNSDQLWETTLDQDKRTLLQVKVHEQDSAEVLFSTLMGDIVEPRRQFIQENALNVMNLDV</sequence>
<dbReference type="InterPro" id="IPR014721">
    <property type="entry name" value="Ribsml_uS5_D2-typ_fold_subgr"/>
</dbReference>
<dbReference type="Pfam" id="PF00204">
    <property type="entry name" value="DNA_gyraseB"/>
    <property type="match status" value="1"/>
</dbReference>
<dbReference type="InterPro" id="IPR013760">
    <property type="entry name" value="Topo_IIA-like_dom_sf"/>
</dbReference>
<evidence type="ECO:0000256" key="9">
    <source>
        <dbReference type="ARBA" id="ARBA00023029"/>
    </source>
</evidence>
<dbReference type="Pfam" id="PF21249">
    <property type="entry name" value="GyrB_hook"/>
    <property type="match status" value="1"/>
</dbReference>
<dbReference type="EC" id="5.6.2.2" evidence="13"/>
<comment type="cofactor">
    <cofactor evidence="2">
        <name>Mg(2+)</name>
        <dbReference type="ChEBI" id="CHEBI:18420"/>
    </cofactor>
</comment>
<dbReference type="PANTHER" id="PTHR45866">
    <property type="entry name" value="DNA GYRASE/TOPOISOMERASE SUBUNIT B"/>
    <property type="match status" value="1"/>
</dbReference>
<dbReference type="Proteomes" id="UP001151699">
    <property type="component" value="Chromosome A"/>
</dbReference>
<keyword evidence="13" id="KW-0809">Transit peptide</keyword>
<dbReference type="PRINTS" id="PR01159">
    <property type="entry name" value="DNAGYRASEB"/>
</dbReference>
<dbReference type="Gene3D" id="3.30.230.10">
    <property type="match status" value="1"/>
</dbReference>
<dbReference type="GO" id="GO:0006265">
    <property type="term" value="P:DNA topological change"/>
    <property type="evidence" value="ECO:0007669"/>
    <property type="project" value="UniProtKB-UniRule"/>
</dbReference>
<proteinExistence type="inferred from homology"/>
<dbReference type="GO" id="GO:0046872">
    <property type="term" value="F:metal ion binding"/>
    <property type="evidence" value="ECO:0007669"/>
    <property type="project" value="UniProtKB-UniRule"/>
</dbReference>
<accession>A0A9Q0S492</accession>
<dbReference type="HAMAP" id="MF_01898">
    <property type="entry name" value="GyrB"/>
    <property type="match status" value="1"/>
</dbReference>
<comment type="cofactor">
    <cofactor evidence="13">
        <name>Ca(2+)</name>
        <dbReference type="ChEBI" id="CHEBI:29108"/>
    </cofactor>
    <cofactor evidence="13">
        <name>Mg(2+)</name>
        <dbReference type="ChEBI" id="CHEBI:18420"/>
    </cofactor>
    <cofactor evidence="13">
        <name>Mn(2+)</name>
        <dbReference type="ChEBI" id="CHEBI:29035"/>
    </cofactor>
</comment>
<dbReference type="GO" id="GO:0005694">
    <property type="term" value="C:chromosome"/>
    <property type="evidence" value="ECO:0007669"/>
    <property type="project" value="InterPro"/>
</dbReference>
<dbReference type="GO" id="GO:0003677">
    <property type="term" value="F:DNA binding"/>
    <property type="evidence" value="ECO:0007669"/>
    <property type="project" value="UniProtKB-UniRule"/>
</dbReference>
<dbReference type="Pfam" id="PF00986">
    <property type="entry name" value="DNA_gyraseB_C"/>
    <property type="match status" value="1"/>
</dbReference>
<evidence type="ECO:0000313" key="15">
    <source>
        <dbReference type="EMBL" id="KAJ6644902.1"/>
    </source>
</evidence>
<dbReference type="InterPro" id="IPR001241">
    <property type="entry name" value="Topo_IIA"/>
</dbReference>
<dbReference type="Gene3D" id="3.30.565.10">
    <property type="entry name" value="Histidine kinase-like ATPase, C-terminal domain"/>
    <property type="match status" value="1"/>
</dbReference>
<gene>
    <name evidence="15" type="primary">gyrB_1</name>
    <name evidence="15" type="ORF">Bhyg_00097</name>
</gene>
<organism evidence="15 16">
    <name type="scientific">Pseudolycoriella hygida</name>
    <dbReference type="NCBI Taxonomy" id="35572"/>
    <lineage>
        <taxon>Eukaryota</taxon>
        <taxon>Metazoa</taxon>
        <taxon>Ecdysozoa</taxon>
        <taxon>Arthropoda</taxon>
        <taxon>Hexapoda</taxon>
        <taxon>Insecta</taxon>
        <taxon>Pterygota</taxon>
        <taxon>Neoptera</taxon>
        <taxon>Endopterygota</taxon>
        <taxon>Diptera</taxon>
        <taxon>Nematocera</taxon>
        <taxon>Sciaroidea</taxon>
        <taxon>Sciaridae</taxon>
        <taxon>Pseudolycoriella</taxon>
    </lineage>
</organism>
<dbReference type="PROSITE" id="PS50880">
    <property type="entry name" value="TOPRIM"/>
    <property type="match status" value="1"/>
</dbReference>
<dbReference type="SUPFAM" id="SSF55874">
    <property type="entry name" value="ATPase domain of HSP90 chaperone/DNA topoisomerase II/histidine kinase"/>
    <property type="match status" value="1"/>
</dbReference>
<comment type="caution">
    <text evidence="15">The sequence shown here is derived from an EMBL/GenBank/DDBJ whole genome shotgun (WGS) entry which is preliminary data.</text>
</comment>
<dbReference type="FunFam" id="3.40.50.670:FF:000007">
    <property type="entry name" value="DNA gyrase subunit B"/>
    <property type="match status" value="1"/>
</dbReference>
<evidence type="ECO:0000256" key="8">
    <source>
        <dbReference type="ARBA" id="ARBA00022842"/>
    </source>
</evidence>
<dbReference type="Gene3D" id="3.40.50.670">
    <property type="match status" value="2"/>
</dbReference>
<evidence type="ECO:0000256" key="12">
    <source>
        <dbReference type="ARBA" id="ARBA00063759"/>
    </source>
</evidence>
<keyword evidence="5" id="KW-0479">Metal-binding</keyword>
<comment type="catalytic activity">
    <reaction evidence="1 13">
        <text>ATP-dependent breakage, passage and rejoining of double-stranded DNA.</text>
        <dbReference type="EC" id="5.6.2.2"/>
    </reaction>
</comment>
<dbReference type="SMART" id="SM00433">
    <property type="entry name" value="TOP2c"/>
    <property type="match status" value="1"/>
</dbReference>
<dbReference type="InterPro" id="IPR049353">
    <property type="entry name" value="GyrB_hook"/>
</dbReference>
<evidence type="ECO:0000256" key="4">
    <source>
        <dbReference type="ARBA" id="ARBA00022490"/>
    </source>
</evidence>
<evidence type="ECO:0000313" key="16">
    <source>
        <dbReference type="Proteomes" id="UP001151699"/>
    </source>
</evidence>
<comment type="similarity">
    <text evidence="3 13">Belongs to the type II topoisomerase GyrB family.</text>
</comment>
<dbReference type="InterPro" id="IPR036890">
    <property type="entry name" value="HATPase_C_sf"/>
</dbReference>
<comment type="subunit">
    <text evidence="12 13">Made up of two chains. The A chain is responsible for DNA breakage and rejoining; the B chain catalyzes ATP hydrolysis.</text>
</comment>
<dbReference type="InterPro" id="IPR003594">
    <property type="entry name" value="HATPase_dom"/>
</dbReference>
<dbReference type="InterPro" id="IPR020568">
    <property type="entry name" value="Ribosomal_Su5_D2-typ_SF"/>
</dbReference>
<dbReference type="OrthoDB" id="276498at2759"/>
<dbReference type="NCBIfam" id="NF004189">
    <property type="entry name" value="PRK05644.1"/>
    <property type="match status" value="1"/>
</dbReference>
<evidence type="ECO:0000256" key="3">
    <source>
        <dbReference type="ARBA" id="ARBA00010708"/>
    </source>
</evidence>
<evidence type="ECO:0000256" key="5">
    <source>
        <dbReference type="ARBA" id="ARBA00022723"/>
    </source>
</evidence>
<dbReference type="GO" id="GO:0003918">
    <property type="term" value="F:DNA topoisomerase type II (double strand cut, ATP-hydrolyzing) activity"/>
    <property type="evidence" value="ECO:0007669"/>
    <property type="project" value="UniProtKB-UniRule"/>
</dbReference>
<evidence type="ECO:0000256" key="6">
    <source>
        <dbReference type="ARBA" id="ARBA00022741"/>
    </source>
</evidence>
<dbReference type="InterPro" id="IPR013759">
    <property type="entry name" value="Topo_IIA_B_C"/>
</dbReference>
<evidence type="ECO:0000256" key="7">
    <source>
        <dbReference type="ARBA" id="ARBA00022840"/>
    </source>
</evidence>
<dbReference type="InterPro" id="IPR018522">
    <property type="entry name" value="TopoIIA_CS"/>
</dbReference>
<dbReference type="PRINTS" id="PR00418">
    <property type="entry name" value="TPI2FAMILY"/>
</dbReference>
<dbReference type="AlphaFoldDB" id="A0A9Q0S492"/>
<dbReference type="InterPro" id="IPR034160">
    <property type="entry name" value="TOPRIM_GyrB"/>
</dbReference>
<dbReference type="FunFam" id="3.30.230.10:FF:000005">
    <property type="entry name" value="DNA gyrase subunit B"/>
    <property type="match status" value="1"/>
</dbReference>
<dbReference type="InterPro" id="IPR002288">
    <property type="entry name" value="DNA_gyrase_B_C"/>
</dbReference>
<dbReference type="EMBL" id="WJQU01000001">
    <property type="protein sequence ID" value="KAJ6644902.1"/>
    <property type="molecule type" value="Genomic_DNA"/>
</dbReference>
<reference evidence="15" key="1">
    <citation type="submission" date="2022-07" db="EMBL/GenBank/DDBJ databases">
        <authorList>
            <person name="Trinca V."/>
            <person name="Uliana J.V.C."/>
            <person name="Torres T.T."/>
            <person name="Ward R.J."/>
            <person name="Monesi N."/>
        </authorList>
    </citation>
    <scope>NUCLEOTIDE SEQUENCE</scope>
    <source>
        <strain evidence="15">HSMRA1968</strain>
        <tissue evidence="15">Whole embryos</tissue>
    </source>
</reference>
<dbReference type="FunFam" id="3.30.565.10:FF:000002">
    <property type="entry name" value="DNA gyrase subunit B"/>
    <property type="match status" value="1"/>
</dbReference>
<evidence type="ECO:0000256" key="1">
    <source>
        <dbReference type="ARBA" id="ARBA00000185"/>
    </source>
</evidence>
<keyword evidence="8" id="KW-0460">Magnesium</keyword>
<dbReference type="PANTHER" id="PTHR45866:SF1">
    <property type="entry name" value="DNA GYRASE SUBUNIT B, MITOCHONDRIAL"/>
    <property type="match status" value="1"/>
</dbReference>
<dbReference type="InterPro" id="IPR011557">
    <property type="entry name" value="GyrB"/>
</dbReference>
<dbReference type="SUPFAM" id="SSF56719">
    <property type="entry name" value="Type II DNA topoisomerase"/>
    <property type="match status" value="1"/>
</dbReference>
<keyword evidence="4" id="KW-0963">Cytoplasm</keyword>
<dbReference type="CDD" id="cd03366">
    <property type="entry name" value="TOPRIM_TopoIIA_GyrB"/>
    <property type="match status" value="1"/>
</dbReference>
<dbReference type="InterPro" id="IPR006171">
    <property type="entry name" value="TOPRIM_dom"/>
</dbReference>
<evidence type="ECO:0000259" key="14">
    <source>
        <dbReference type="PROSITE" id="PS50880"/>
    </source>
</evidence>
<keyword evidence="10" id="KW-0238">DNA-binding</keyword>
<keyword evidence="7 13" id="KW-0067">ATP-binding</keyword>
<evidence type="ECO:0000256" key="13">
    <source>
        <dbReference type="RuleBase" id="RU362094"/>
    </source>
</evidence>